<evidence type="ECO:0000313" key="2">
    <source>
        <dbReference type="Proteomes" id="UP001150603"/>
    </source>
</evidence>
<accession>A0ACC1IY08</accession>
<comment type="caution">
    <text evidence="1">The sequence shown here is derived from an EMBL/GenBank/DDBJ whole genome shotgun (WGS) entry which is preliminary data.</text>
</comment>
<name>A0ACC1IY08_9FUNG</name>
<reference evidence="1" key="1">
    <citation type="submission" date="2022-07" db="EMBL/GenBank/DDBJ databases">
        <title>Phylogenomic reconstructions and comparative analyses of Kickxellomycotina fungi.</title>
        <authorList>
            <person name="Reynolds N.K."/>
            <person name="Stajich J.E."/>
            <person name="Barry K."/>
            <person name="Grigoriev I.V."/>
            <person name="Crous P."/>
            <person name="Smith M.E."/>
        </authorList>
    </citation>
    <scope>NUCLEOTIDE SEQUENCE</scope>
    <source>
        <strain evidence="1">NRRL 5244</strain>
    </source>
</reference>
<sequence>MVSFTTLALPLVAATGSLAQFLGGVGASESISTGSYYNSQMTTGYGGLGMMGGLGYGGLGYGGLGYGGLGYGGLGYGGLGYGGLGMMGGLGYGGLGYGGLGMMGAYTGGAGIFGPSGSIMVGPQFAGG</sequence>
<proteinExistence type="predicted"/>
<feature type="non-terminal residue" evidence="1">
    <location>
        <position position="128"/>
    </location>
</feature>
<protein>
    <submittedName>
        <fullName evidence="1">Uncharacterized protein</fullName>
    </submittedName>
</protein>
<organism evidence="1 2">
    <name type="scientific">Linderina macrospora</name>
    <dbReference type="NCBI Taxonomy" id="4868"/>
    <lineage>
        <taxon>Eukaryota</taxon>
        <taxon>Fungi</taxon>
        <taxon>Fungi incertae sedis</taxon>
        <taxon>Zoopagomycota</taxon>
        <taxon>Kickxellomycotina</taxon>
        <taxon>Kickxellomycetes</taxon>
        <taxon>Kickxellales</taxon>
        <taxon>Kickxellaceae</taxon>
        <taxon>Linderina</taxon>
    </lineage>
</organism>
<dbReference type="EMBL" id="JANBPW010006662">
    <property type="protein sequence ID" value="KAJ1928363.1"/>
    <property type="molecule type" value="Genomic_DNA"/>
</dbReference>
<dbReference type="Proteomes" id="UP001150603">
    <property type="component" value="Unassembled WGS sequence"/>
</dbReference>
<keyword evidence="2" id="KW-1185">Reference proteome</keyword>
<gene>
    <name evidence="1" type="ORF">FBU59_007137</name>
</gene>
<evidence type="ECO:0000313" key="1">
    <source>
        <dbReference type="EMBL" id="KAJ1928363.1"/>
    </source>
</evidence>